<proteinExistence type="predicted"/>
<dbReference type="Proteomes" id="UP001597568">
    <property type="component" value="Unassembled WGS sequence"/>
</dbReference>
<keyword evidence="2" id="KW-0238">DNA-binding</keyword>
<accession>A0ABW5Y1C9</accession>
<evidence type="ECO:0000313" key="6">
    <source>
        <dbReference type="Proteomes" id="UP001597568"/>
    </source>
</evidence>
<dbReference type="EMBL" id="JBHUOR010000097">
    <property type="protein sequence ID" value="MFD2869091.1"/>
    <property type="molecule type" value="Genomic_DNA"/>
</dbReference>
<dbReference type="SMART" id="SM00347">
    <property type="entry name" value="HTH_MARR"/>
    <property type="match status" value="1"/>
</dbReference>
<evidence type="ECO:0000313" key="5">
    <source>
        <dbReference type="EMBL" id="MFD2869091.1"/>
    </source>
</evidence>
<dbReference type="RefSeq" id="WP_380147922.1">
    <property type="nucleotide sequence ID" value="NZ_JBHUOR010000097.1"/>
</dbReference>
<dbReference type="InterPro" id="IPR000835">
    <property type="entry name" value="HTH_MarR-typ"/>
</dbReference>
<evidence type="ECO:0000256" key="1">
    <source>
        <dbReference type="ARBA" id="ARBA00023015"/>
    </source>
</evidence>
<dbReference type="PANTHER" id="PTHR42756:SF1">
    <property type="entry name" value="TRANSCRIPTIONAL REPRESSOR OF EMRAB OPERON"/>
    <property type="match status" value="1"/>
</dbReference>
<gene>
    <name evidence="5" type="ORF">ACFSY7_11360</name>
</gene>
<feature type="domain" description="HTH marR-type" evidence="4">
    <location>
        <begin position="4"/>
        <end position="136"/>
    </location>
</feature>
<evidence type="ECO:0000256" key="3">
    <source>
        <dbReference type="ARBA" id="ARBA00023163"/>
    </source>
</evidence>
<keyword evidence="3" id="KW-0804">Transcription</keyword>
<dbReference type="InterPro" id="IPR036388">
    <property type="entry name" value="WH-like_DNA-bd_sf"/>
</dbReference>
<name>A0ABW5Y1C9_9BACL</name>
<sequence>MANLNDLVHQFFQVSRAMTKDLNHRMAPLQLTQSQLGIIEYLLIKDGSSSLVDIAKYLSVEKSSVTRAVKHLEAHDFIERAPSEDSRERRIILSSHAQDTQHDLKQAKKNFEANTFKDISEEELDVAFQTLLKMLNNINGVDSN</sequence>
<keyword evidence="1" id="KW-0805">Transcription regulation</keyword>
<comment type="caution">
    <text evidence="5">The sequence shown here is derived from an EMBL/GenBank/DDBJ whole genome shotgun (WGS) entry which is preliminary data.</text>
</comment>
<evidence type="ECO:0000256" key="2">
    <source>
        <dbReference type="ARBA" id="ARBA00023125"/>
    </source>
</evidence>
<dbReference type="SUPFAM" id="SSF46785">
    <property type="entry name" value="Winged helix' DNA-binding domain"/>
    <property type="match status" value="1"/>
</dbReference>
<dbReference type="Pfam" id="PF12802">
    <property type="entry name" value="MarR_2"/>
    <property type="match status" value="1"/>
</dbReference>
<keyword evidence="6" id="KW-1185">Reference proteome</keyword>
<organism evidence="5 6">
    <name type="scientific">Kurthia populi</name>
    <dbReference type="NCBI Taxonomy" id="1562132"/>
    <lineage>
        <taxon>Bacteria</taxon>
        <taxon>Bacillati</taxon>
        <taxon>Bacillota</taxon>
        <taxon>Bacilli</taxon>
        <taxon>Bacillales</taxon>
        <taxon>Caryophanaceae</taxon>
        <taxon>Kurthia</taxon>
    </lineage>
</organism>
<dbReference type="Gene3D" id="1.10.10.10">
    <property type="entry name" value="Winged helix-like DNA-binding domain superfamily/Winged helix DNA-binding domain"/>
    <property type="match status" value="1"/>
</dbReference>
<dbReference type="PANTHER" id="PTHR42756">
    <property type="entry name" value="TRANSCRIPTIONAL REGULATOR, MARR"/>
    <property type="match status" value="1"/>
</dbReference>
<dbReference type="InterPro" id="IPR036390">
    <property type="entry name" value="WH_DNA-bd_sf"/>
</dbReference>
<dbReference type="PROSITE" id="PS50995">
    <property type="entry name" value="HTH_MARR_2"/>
    <property type="match status" value="1"/>
</dbReference>
<reference evidence="6" key="1">
    <citation type="journal article" date="2019" name="Int. J. Syst. Evol. Microbiol.">
        <title>The Global Catalogue of Microorganisms (GCM) 10K type strain sequencing project: providing services to taxonomists for standard genome sequencing and annotation.</title>
        <authorList>
            <consortium name="The Broad Institute Genomics Platform"/>
            <consortium name="The Broad Institute Genome Sequencing Center for Infectious Disease"/>
            <person name="Wu L."/>
            <person name="Ma J."/>
        </authorList>
    </citation>
    <scope>NUCLEOTIDE SEQUENCE [LARGE SCALE GENOMIC DNA]</scope>
    <source>
        <strain evidence="6">KCTC 33522</strain>
    </source>
</reference>
<protein>
    <submittedName>
        <fullName evidence="5">MarR family winged helix-turn-helix transcriptional regulator</fullName>
    </submittedName>
</protein>
<evidence type="ECO:0000259" key="4">
    <source>
        <dbReference type="PROSITE" id="PS50995"/>
    </source>
</evidence>